<dbReference type="EMBL" id="JAEMHM010000029">
    <property type="protein sequence ID" value="MBJ6727758.1"/>
    <property type="molecule type" value="Genomic_DNA"/>
</dbReference>
<dbReference type="GO" id="GO:0047733">
    <property type="term" value="F:CDP-glucose 4,6-dehydratase activity"/>
    <property type="evidence" value="ECO:0007669"/>
    <property type="project" value="UniProtKB-EC"/>
</dbReference>
<dbReference type="Gene3D" id="3.90.25.10">
    <property type="entry name" value="UDP-galactose 4-epimerase, domain 1"/>
    <property type="match status" value="1"/>
</dbReference>
<reference evidence="2" key="1">
    <citation type="submission" date="2020-12" db="EMBL/GenBank/DDBJ databases">
        <title>Geomonas sp. Red875, isolated from river sediment.</title>
        <authorList>
            <person name="Xu Z."/>
            <person name="Zhang Z."/>
            <person name="Masuda Y."/>
            <person name="Itoh H."/>
            <person name="Senoo K."/>
        </authorList>
    </citation>
    <scope>NUCLEOTIDE SEQUENCE</scope>
    <source>
        <strain evidence="2">Red875</strain>
    </source>
</reference>
<keyword evidence="3" id="KW-1185">Reference proteome</keyword>
<dbReference type="InterPro" id="IPR013445">
    <property type="entry name" value="CDP_4_6_deHydtase"/>
</dbReference>
<dbReference type="InterPro" id="IPR036291">
    <property type="entry name" value="NAD(P)-bd_dom_sf"/>
</dbReference>
<dbReference type="SUPFAM" id="SSF51735">
    <property type="entry name" value="NAD(P)-binding Rossmann-fold domains"/>
    <property type="match status" value="1"/>
</dbReference>
<dbReference type="RefSeq" id="WP_199386899.1">
    <property type="nucleotide sequence ID" value="NZ_JAEMHM010000029.1"/>
</dbReference>
<dbReference type="AlphaFoldDB" id="A0A8J7M478"/>
<dbReference type="Pfam" id="PF16363">
    <property type="entry name" value="GDP_Man_Dehyd"/>
    <property type="match status" value="1"/>
</dbReference>
<proteinExistence type="predicted"/>
<keyword evidence="2" id="KW-0456">Lyase</keyword>
<evidence type="ECO:0000313" key="3">
    <source>
        <dbReference type="Proteomes" id="UP000636888"/>
    </source>
</evidence>
<gene>
    <name evidence="2" type="primary">rfbG</name>
    <name evidence="2" type="ORF">JFN93_23875</name>
</gene>
<name>A0A8J7M478_9BACT</name>
<dbReference type="PANTHER" id="PTHR43000">
    <property type="entry name" value="DTDP-D-GLUCOSE 4,6-DEHYDRATASE-RELATED"/>
    <property type="match status" value="1"/>
</dbReference>
<dbReference type="EC" id="4.2.1.45" evidence="2"/>
<accession>A0A8J7M478</accession>
<dbReference type="InterPro" id="IPR016040">
    <property type="entry name" value="NAD(P)-bd_dom"/>
</dbReference>
<dbReference type="Gene3D" id="3.40.50.720">
    <property type="entry name" value="NAD(P)-binding Rossmann-like Domain"/>
    <property type="match status" value="1"/>
</dbReference>
<organism evidence="2 3">
    <name type="scientific">Geomesophilobacter sediminis</name>
    <dbReference type="NCBI Taxonomy" id="2798584"/>
    <lineage>
        <taxon>Bacteria</taxon>
        <taxon>Pseudomonadati</taxon>
        <taxon>Thermodesulfobacteriota</taxon>
        <taxon>Desulfuromonadia</taxon>
        <taxon>Geobacterales</taxon>
        <taxon>Geobacteraceae</taxon>
        <taxon>Geomesophilobacter</taxon>
    </lineage>
</organism>
<evidence type="ECO:0000313" key="2">
    <source>
        <dbReference type="EMBL" id="MBJ6727758.1"/>
    </source>
</evidence>
<protein>
    <submittedName>
        <fullName evidence="2">CDP-glucose 4,6-dehydratase</fullName>
        <ecNumber evidence="2">4.2.1.45</ecNumber>
    </submittedName>
</protein>
<sequence length="363" mass="39866">MEDLVMNGSFWKGKSVFITGHTGFKGTWLTLWLKLLGARVTGYALNPPTDPSMFTVTGAAEGIVSRIGDVCDAEALAAAMREAAPEVVFHLAAQPLVRASYQTPAQTFATNVMGTVNFLEAVRRTPSVAAAVVITSDKCYENREWDWGYRENEPMGGNDPYSASKGCAELVTASYRRSFFAAAPFLATARAGNVIGGGDWAADRLVPDLIRACAGGVKVQIRNPDAIRPWQHVLEPLRGYLTLARKLHQEGEPFARGWNFGPRDEDARPTLDLVSRTCALWGEGAGWELVGTPQPHEAKYLKLDCSAARAGLKWQPALNLETALDWTVSWYRTQLKGGDMREFTLRQIENYQTLASGETEHGR</sequence>
<dbReference type="NCBIfam" id="TIGR02622">
    <property type="entry name" value="CDP_4_6_dhtase"/>
    <property type="match status" value="1"/>
</dbReference>
<evidence type="ECO:0000259" key="1">
    <source>
        <dbReference type="Pfam" id="PF16363"/>
    </source>
</evidence>
<dbReference type="CDD" id="cd05252">
    <property type="entry name" value="CDP_GD_SDR_e"/>
    <property type="match status" value="1"/>
</dbReference>
<comment type="caution">
    <text evidence="2">The sequence shown here is derived from an EMBL/GenBank/DDBJ whole genome shotgun (WGS) entry which is preliminary data.</text>
</comment>
<feature type="domain" description="NAD(P)-binding" evidence="1">
    <location>
        <begin position="17"/>
        <end position="323"/>
    </location>
</feature>
<dbReference type="Proteomes" id="UP000636888">
    <property type="component" value="Unassembled WGS sequence"/>
</dbReference>